<protein>
    <submittedName>
        <fullName evidence="2">Uncharacterized protein</fullName>
    </submittedName>
</protein>
<keyword evidence="1" id="KW-0732">Signal</keyword>
<organism evidence="2 3">
    <name type="scientific">Roseospira navarrensis</name>
    <dbReference type="NCBI Taxonomy" id="140058"/>
    <lineage>
        <taxon>Bacteria</taxon>
        <taxon>Pseudomonadati</taxon>
        <taxon>Pseudomonadota</taxon>
        <taxon>Alphaproteobacteria</taxon>
        <taxon>Rhodospirillales</taxon>
        <taxon>Rhodospirillaceae</taxon>
        <taxon>Roseospira</taxon>
    </lineage>
</organism>
<evidence type="ECO:0000256" key="1">
    <source>
        <dbReference type="SAM" id="SignalP"/>
    </source>
</evidence>
<sequence>MGETAMRPRAAHIYSVALIAAFTLAGATHAAEEAGQDAADCDRWWVGEADTADCEPDPTVTVPLPEGDITVTLRGEPTEALAEAAETFFRACRQLAEHPEAISYVSATWTTLPFGPDLVDGALSLRGWTHAIRLRVDLRAMADWPHDLKMAFLDRDYLVAEGAWYIGDDAVIGHDRDDQTLCGWDEGAETLGHIRRHPDIRRLYVNQTDLFAALF</sequence>
<keyword evidence="3" id="KW-1185">Reference proteome</keyword>
<dbReference type="AlphaFoldDB" id="A0A7X1ZF12"/>
<gene>
    <name evidence="2" type="ORF">GHC57_09835</name>
</gene>
<evidence type="ECO:0000313" key="2">
    <source>
        <dbReference type="EMBL" id="MQX36814.1"/>
    </source>
</evidence>
<feature type="chain" id="PRO_5031163110" evidence="1">
    <location>
        <begin position="31"/>
        <end position="215"/>
    </location>
</feature>
<reference evidence="2 3" key="1">
    <citation type="submission" date="2019-10" db="EMBL/GenBank/DDBJ databases">
        <title>Draft whole-genome sequence of the purple nonsulfur photosynthetic bacterium Roseospira navarrensis DSM 15114.</title>
        <authorList>
            <person name="Kyndt J.A."/>
            <person name="Meyer T.E."/>
        </authorList>
    </citation>
    <scope>NUCLEOTIDE SEQUENCE [LARGE SCALE GENOMIC DNA]</scope>
    <source>
        <strain evidence="2 3">DSM 15114</strain>
    </source>
</reference>
<comment type="caution">
    <text evidence="2">The sequence shown here is derived from an EMBL/GenBank/DDBJ whole genome shotgun (WGS) entry which is preliminary data.</text>
</comment>
<name>A0A7X1ZF12_9PROT</name>
<proteinExistence type="predicted"/>
<accession>A0A7X1ZF12</accession>
<dbReference type="RefSeq" id="WP_153343663.1">
    <property type="nucleotide sequence ID" value="NZ_WIVE01000027.1"/>
</dbReference>
<dbReference type="Proteomes" id="UP000434582">
    <property type="component" value="Unassembled WGS sequence"/>
</dbReference>
<evidence type="ECO:0000313" key="3">
    <source>
        <dbReference type="Proteomes" id="UP000434582"/>
    </source>
</evidence>
<dbReference type="EMBL" id="WIVE01000027">
    <property type="protein sequence ID" value="MQX36814.1"/>
    <property type="molecule type" value="Genomic_DNA"/>
</dbReference>
<feature type="signal peptide" evidence="1">
    <location>
        <begin position="1"/>
        <end position="30"/>
    </location>
</feature>